<protein>
    <submittedName>
        <fullName evidence="1">Uncharacterized protein</fullName>
    </submittedName>
</protein>
<dbReference type="EMBL" id="AHFK01000049">
    <property type="protein sequence ID" value="EOQ10171.1"/>
    <property type="molecule type" value="Genomic_DNA"/>
</dbReference>
<name>A0A9W5VS67_BACCE</name>
<dbReference type="AlphaFoldDB" id="A0A9W5VS67"/>
<proteinExistence type="predicted"/>
<comment type="caution">
    <text evidence="1">The sequence shown here is derived from an EMBL/GenBank/DDBJ whole genome shotgun (WGS) entry which is preliminary data.</text>
</comment>
<accession>A0A9W5VS67</accession>
<dbReference type="Proteomes" id="UP000014028">
    <property type="component" value="Unassembled WGS sequence"/>
</dbReference>
<evidence type="ECO:0000313" key="1">
    <source>
        <dbReference type="EMBL" id="EOQ10171.1"/>
    </source>
</evidence>
<sequence length="34" mass="3781">MTMELNKKVIVNFFDKFNTGKIGDAFDLVSDAAT</sequence>
<gene>
    <name evidence="1" type="ORF">IKC_05754</name>
</gene>
<evidence type="ECO:0000313" key="2">
    <source>
        <dbReference type="Proteomes" id="UP000014028"/>
    </source>
</evidence>
<reference evidence="1 2" key="1">
    <citation type="submission" date="2012-12" db="EMBL/GenBank/DDBJ databases">
        <title>The Genome Sequence of Bacillus cereus VD184.</title>
        <authorList>
            <consortium name="The Broad Institute Genome Sequencing Platform"/>
            <consortium name="The Broad Institute Genome Sequencing Center for Infectious Disease"/>
            <person name="Feldgarden M."/>
            <person name="Van der Auwera G.A."/>
            <person name="Mahillon J."/>
            <person name="Duprez V."/>
            <person name="Timmery S."/>
            <person name="Mattelet C."/>
            <person name="Dierick K."/>
            <person name="Sun M."/>
            <person name="Yu Z."/>
            <person name="Zhu L."/>
            <person name="Hu X."/>
            <person name="Shank E.B."/>
            <person name="Swiecicka I."/>
            <person name="Hansen B.M."/>
            <person name="Andrup L."/>
            <person name="Walker B."/>
            <person name="Young S.K."/>
            <person name="Zeng Q."/>
            <person name="Gargeya S."/>
            <person name="Fitzgerald M."/>
            <person name="Haas B."/>
            <person name="Abouelleil A."/>
            <person name="Alvarado L."/>
            <person name="Arachchi H.M."/>
            <person name="Berlin A.M."/>
            <person name="Chapman S.B."/>
            <person name="Dewar J."/>
            <person name="Goldberg J."/>
            <person name="Griggs A."/>
            <person name="Gujja S."/>
            <person name="Hansen M."/>
            <person name="Howarth C."/>
            <person name="Imamovic A."/>
            <person name="Larimer J."/>
            <person name="McCowan C."/>
            <person name="Murphy C."/>
            <person name="Neiman D."/>
            <person name="Pearson M."/>
            <person name="Priest M."/>
            <person name="Roberts A."/>
            <person name="Saif S."/>
            <person name="Shea T."/>
            <person name="Sisk P."/>
            <person name="Sykes S."/>
            <person name="Wortman J."/>
            <person name="Nusbaum C."/>
            <person name="Birren B."/>
        </authorList>
    </citation>
    <scope>NUCLEOTIDE SEQUENCE [LARGE SCALE GENOMIC DNA]</scope>
    <source>
        <strain evidence="1 2">VD184</strain>
    </source>
</reference>
<organism evidence="1 2">
    <name type="scientific">Bacillus cereus VD184</name>
    <dbReference type="NCBI Taxonomy" id="1053242"/>
    <lineage>
        <taxon>Bacteria</taxon>
        <taxon>Bacillati</taxon>
        <taxon>Bacillota</taxon>
        <taxon>Bacilli</taxon>
        <taxon>Bacillales</taxon>
        <taxon>Bacillaceae</taxon>
        <taxon>Bacillus</taxon>
        <taxon>Bacillus cereus group</taxon>
    </lineage>
</organism>